<gene>
    <name evidence="5" type="ORF">ACFO8Q_08885</name>
</gene>
<dbReference type="PROSITE" id="PS50005">
    <property type="entry name" value="TPR"/>
    <property type="match status" value="1"/>
</dbReference>
<dbReference type="Pfam" id="PF25873">
    <property type="entry name" value="WHD_MalT"/>
    <property type="match status" value="1"/>
</dbReference>
<dbReference type="Gene3D" id="1.25.40.10">
    <property type="entry name" value="Tetratricopeptide repeat domain"/>
    <property type="match status" value="3"/>
</dbReference>
<accession>A0ABV9PYX5</accession>
<dbReference type="EMBL" id="JBHSHC010000063">
    <property type="protein sequence ID" value="MFC4767476.1"/>
    <property type="molecule type" value="Genomic_DNA"/>
</dbReference>
<dbReference type="PANTHER" id="PTHR35807:SF2">
    <property type="entry name" value="TRANSCRIPTIONAL ACTIVATOR DOMAIN"/>
    <property type="match status" value="1"/>
</dbReference>
<evidence type="ECO:0000256" key="1">
    <source>
        <dbReference type="ARBA" id="ARBA00023015"/>
    </source>
</evidence>
<dbReference type="InterPro" id="IPR036388">
    <property type="entry name" value="WH-like_DNA-bd_sf"/>
</dbReference>
<name>A0ABV9PYX5_9BACL</name>
<dbReference type="InterPro" id="IPR005158">
    <property type="entry name" value="BTAD"/>
</dbReference>
<feature type="repeat" description="TPR" evidence="3">
    <location>
        <begin position="496"/>
        <end position="529"/>
    </location>
</feature>
<proteinExistence type="predicted"/>
<dbReference type="InterPro" id="IPR011990">
    <property type="entry name" value="TPR-like_helical_dom_sf"/>
</dbReference>
<evidence type="ECO:0000313" key="6">
    <source>
        <dbReference type="Proteomes" id="UP001596002"/>
    </source>
</evidence>
<dbReference type="SMART" id="SM01043">
    <property type="entry name" value="BTAD"/>
    <property type="match status" value="1"/>
</dbReference>
<dbReference type="SUPFAM" id="SSF81901">
    <property type="entry name" value="HCP-like"/>
    <property type="match status" value="1"/>
</dbReference>
<organism evidence="5 6">
    <name type="scientific">Effusibacillus consociatus</name>
    <dbReference type="NCBI Taxonomy" id="1117041"/>
    <lineage>
        <taxon>Bacteria</taxon>
        <taxon>Bacillati</taxon>
        <taxon>Bacillota</taxon>
        <taxon>Bacilli</taxon>
        <taxon>Bacillales</taxon>
        <taxon>Alicyclobacillaceae</taxon>
        <taxon>Effusibacillus</taxon>
    </lineage>
</organism>
<feature type="domain" description="Bacterial transcriptional activator" evidence="4">
    <location>
        <begin position="929"/>
        <end position="1080"/>
    </location>
</feature>
<keyword evidence="3" id="KW-0802">TPR repeat</keyword>
<dbReference type="Gene3D" id="1.10.10.10">
    <property type="entry name" value="Winged helix-like DNA-binding domain superfamily/Winged helix DNA-binding domain"/>
    <property type="match status" value="1"/>
</dbReference>
<dbReference type="Pfam" id="PF03704">
    <property type="entry name" value="BTAD"/>
    <property type="match status" value="1"/>
</dbReference>
<dbReference type="Proteomes" id="UP001596002">
    <property type="component" value="Unassembled WGS sequence"/>
</dbReference>
<comment type="caution">
    <text evidence="5">The sequence shown here is derived from an EMBL/GenBank/DDBJ whole genome shotgun (WGS) entry which is preliminary data.</text>
</comment>
<dbReference type="Pfam" id="PF13181">
    <property type="entry name" value="TPR_8"/>
    <property type="match status" value="1"/>
</dbReference>
<dbReference type="InterPro" id="IPR016032">
    <property type="entry name" value="Sig_transdc_resp-reg_C-effctor"/>
</dbReference>
<keyword evidence="2" id="KW-0804">Transcription</keyword>
<evidence type="ECO:0000256" key="3">
    <source>
        <dbReference type="PROSITE-ProRule" id="PRU00339"/>
    </source>
</evidence>
<dbReference type="SUPFAM" id="SSF52540">
    <property type="entry name" value="P-loop containing nucleoside triphosphate hydrolases"/>
    <property type="match status" value="1"/>
</dbReference>
<keyword evidence="1" id="KW-0805">Transcription regulation</keyword>
<dbReference type="InterPro" id="IPR059106">
    <property type="entry name" value="WHD_MalT"/>
</dbReference>
<dbReference type="InterPro" id="IPR051677">
    <property type="entry name" value="AfsR-DnrI-RedD_regulator"/>
</dbReference>
<reference evidence="6" key="1">
    <citation type="journal article" date="2019" name="Int. J. Syst. Evol. Microbiol.">
        <title>The Global Catalogue of Microorganisms (GCM) 10K type strain sequencing project: providing services to taxonomists for standard genome sequencing and annotation.</title>
        <authorList>
            <consortium name="The Broad Institute Genomics Platform"/>
            <consortium name="The Broad Institute Genome Sequencing Center for Infectious Disease"/>
            <person name="Wu L."/>
            <person name="Ma J."/>
        </authorList>
    </citation>
    <scope>NUCLEOTIDE SEQUENCE [LARGE SCALE GENOMIC DNA]</scope>
    <source>
        <strain evidence="6">WYCCWR 12678</strain>
    </source>
</reference>
<evidence type="ECO:0000313" key="5">
    <source>
        <dbReference type="EMBL" id="MFC4767476.1"/>
    </source>
</evidence>
<dbReference type="InterPro" id="IPR019734">
    <property type="entry name" value="TPR_rpt"/>
</dbReference>
<protein>
    <submittedName>
        <fullName evidence="5">BTAD domain-containing putative transcriptional regulator</fullName>
    </submittedName>
</protein>
<dbReference type="RefSeq" id="WP_380025399.1">
    <property type="nucleotide sequence ID" value="NZ_JBHSHC010000063.1"/>
</dbReference>
<dbReference type="PANTHER" id="PTHR35807">
    <property type="entry name" value="TRANSCRIPTIONAL REGULATOR REDD-RELATED"/>
    <property type="match status" value="1"/>
</dbReference>
<evidence type="ECO:0000259" key="4">
    <source>
        <dbReference type="SMART" id="SM01043"/>
    </source>
</evidence>
<dbReference type="SUPFAM" id="SSF48452">
    <property type="entry name" value="TPR-like"/>
    <property type="match status" value="2"/>
</dbReference>
<keyword evidence="6" id="KW-1185">Reference proteome</keyword>
<sequence>MISKPHVLTAKLSPPRIKSQCLFRSRLDDLFLQVIDYPVTLVQAEAGYGKSISLVTHLYVHFDPIAWYSVEDGERDPFQFLFYLIHALKTFDSKIGERSLRLLEQFDWTASVIQPCMTLLLNDLAELAPDPAILVLDDLHTVADLQEIQAILEMLIRYLPAHVHLVIGTRRTLELPAIKRLQSTYDLLVISKQDLLFTTEEISQLFQEQYGILLASEQLQDLQEQTEGWIIALQMVWKGLETGIELSELWRTQPETKRLLFHYLAEEVFDRQPALIRQFLQRTCILERMETDVCDWMMERNDCGEILVQLEREGLFVTGLGEGHYRYHRLFQQFLLTRSLLDDSEEQWFSLHHKAASYYQEKGEIPLALHHYYQAGESGQVVSLLLEWGVHFLQNGRFEMLRNWIDRLSSDVLQQHPQLLFWRGEIDRFSSRFSEAEHWYTLAEGGYIRLGDVLGRSQVYLGQAQLFLDTIQPVKAIRWLEKAVQVLGENYPEEKAKMLRLLAENHTNSGRLQEAEEMLKRAAQLVPGTPKDELDIRIHLRTGRLAAAKQMTLQIIEEEQKASGGYKKRIAKFHREKHLLLSLIQAFMGDVSASRLNAEHGIRIGRELQSPFVEAVGYMRLGHAQALAGRLEEAQVSYLRSIELSESLRVERGKVEALMGLCITSGLLGELEQAEQHGRTGLELALAVHDMWCANMIRLSLGLVRTTWGQYDEALPWLLEAEKGFQACGDRFCLANVRMWLAMLHERTGQETEFARVMPLFLKEVETSGYEYLFLRRTLFGPNDLQTLVPSLLLARDVLKVEAAEKLLGQMGCKGIQKHPGHTLRIYTLGKFAAYRGMDEVGRKEWKREKSRQLFQLLVTRRGQFLQREEIFDLLWPEADEKTAARDFKVALNALITAIEPDREARSESFFIERVDTGYRLQPSATVWIDRDEFEVRAEKGLSLAEQEIGTAGQISRQAIEELESALFLYKGDFLQDYPYQDWCADERERLRTLYLRVLESLARIYHKNGALNEAIGCCDRILSHDPCWEAAYQILMSCYHQLGNRSLVITTYKRCVTQLEDQLGVAPLESTTKLYQQLVRRRT</sequence>
<evidence type="ECO:0000256" key="2">
    <source>
        <dbReference type="ARBA" id="ARBA00023163"/>
    </source>
</evidence>
<dbReference type="SUPFAM" id="SSF46894">
    <property type="entry name" value="C-terminal effector domain of the bipartite response regulators"/>
    <property type="match status" value="1"/>
</dbReference>
<dbReference type="InterPro" id="IPR027417">
    <property type="entry name" value="P-loop_NTPase"/>
</dbReference>
<dbReference type="SMART" id="SM00028">
    <property type="entry name" value="TPR"/>
    <property type="match status" value="5"/>
</dbReference>